<protein>
    <recommendedName>
        <fullName evidence="1">Tetrapyrrole biosynthesis uroporphyrinogen III synthase domain-containing protein</fullName>
    </recommendedName>
</protein>
<dbReference type="EMBL" id="MUNK01000002">
    <property type="protein sequence ID" value="OTA39726.1"/>
    <property type="molecule type" value="Genomic_DNA"/>
</dbReference>
<dbReference type="FunCoup" id="A0A1Z5TUP5">
    <property type="interactions" value="217"/>
</dbReference>
<dbReference type="UniPathway" id="UPA00251">
    <property type="reaction ID" value="UER00320"/>
</dbReference>
<evidence type="ECO:0000259" key="1">
    <source>
        <dbReference type="Pfam" id="PF02602"/>
    </source>
</evidence>
<dbReference type="InParanoid" id="A0A1Z5TUP5"/>
<dbReference type="Gene3D" id="3.40.50.10090">
    <property type="match status" value="2"/>
</dbReference>
<dbReference type="SUPFAM" id="SSF69618">
    <property type="entry name" value="HemD-like"/>
    <property type="match status" value="1"/>
</dbReference>
<dbReference type="InterPro" id="IPR039793">
    <property type="entry name" value="UROS/Hem4"/>
</dbReference>
<evidence type="ECO:0000313" key="2">
    <source>
        <dbReference type="EMBL" id="OTA39726.1"/>
    </source>
</evidence>
<dbReference type="InterPro" id="IPR003754">
    <property type="entry name" value="4pyrrol_synth_uPrphyn_synth"/>
</dbReference>
<gene>
    <name evidence="2" type="ORF">BTJ68_00361</name>
</gene>
<dbReference type="PANTHER" id="PTHR12390">
    <property type="entry name" value="UROPORPHYRINOGEN III SYNTHASE"/>
    <property type="match status" value="1"/>
</dbReference>
<proteinExistence type="predicted"/>
<dbReference type="STRING" id="1157616.A0A1Z5TUP5"/>
<dbReference type="AlphaFoldDB" id="A0A1Z5TUP5"/>
<dbReference type="VEuPathDB" id="FungiDB:BTJ68_00361"/>
<dbReference type="GO" id="GO:0006780">
    <property type="term" value="P:uroporphyrinogen III biosynthetic process"/>
    <property type="evidence" value="ECO:0007669"/>
    <property type="project" value="InterPro"/>
</dbReference>
<feature type="domain" description="Tetrapyrrole biosynthesis uroporphyrinogen III synthase" evidence="1">
    <location>
        <begin position="41"/>
        <end position="321"/>
    </location>
</feature>
<keyword evidence="3" id="KW-1185">Reference proteome</keyword>
<comment type="caution">
    <text evidence="2">The sequence shown here is derived from an EMBL/GenBank/DDBJ whole genome shotgun (WGS) entry which is preliminary data.</text>
</comment>
<organism evidence="2 3">
    <name type="scientific">Hortaea werneckii EXF-2000</name>
    <dbReference type="NCBI Taxonomy" id="1157616"/>
    <lineage>
        <taxon>Eukaryota</taxon>
        <taxon>Fungi</taxon>
        <taxon>Dikarya</taxon>
        <taxon>Ascomycota</taxon>
        <taxon>Pezizomycotina</taxon>
        <taxon>Dothideomycetes</taxon>
        <taxon>Dothideomycetidae</taxon>
        <taxon>Mycosphaerellales</taxon>
        <taxon>Teratosphaeriaceae</taxon>
        <taxon>Hortaea</taxon>
    </lineage>
</organism>
<name>A0A1Z5TUP5_HORWE</name>
<dbReference type="InterPro" id="IPR036108">
    <property type="entry name" value="4pyrrol_syn_uPrphyn_synt_sf"/>
</dbReference>
<dbReference type="PANTHER" id="PTHR12390:SF0">
    <property type="entry name" value="UROPORPHYRINOGEN-III SYNTHASE"/>
    <property type="match status" value="1"/>
</dbReference>
<evidence type="ECO:0000313" key="3">
    <source>
        <dbReference type="Proteomes" id="UP000194280"/>
    </source>
</evidence>
<dbReference type="GO" id="GO:0006782">
    <property type="term" value="P:protoporphyrinogen IX biosynthetic process"/>
    <property type="evidence" value="ECO:0007669"/>
    <property type="project" value="UniProtKB-UniPathway"/>
</dbReference>
<dbReference type="Proteomes" id="UP000194280">
    <property type="component" value="Unassembled WGS sequence"/>
</dbReference>
<dbReference type="OrthoDB" id="5595751at2759"/>
<dbReference type="GO" id="GO:0004852">
    <property type="term" value="F:uroporphyrinogen-III synthase activity"/>
    <property type="evidence" value="ECO:0007669"/>
    <property type="project" value="InterPro"/>
</dbReference>
<reference evidence="2 3" key="1">
    <citation type="submission" date="2017-01" db="EMBL/GenBank/DDBJ databases">
        <title>The recent genome duplication of the halophilic yeast Hortaea werneckii: insights from long-read sequencing.</title>
        <authorList>
            <person name="Sinha S."/>
            <person name="Flibotte S."/>
            <person name="Neira M."/>
            <person name="Lenassi M."/>
            <person name="Gostincar C."/>
            <person name="Stajich J.E."/>
            <person name="Nislow C.E."/>
        </authorList>
    </citation>
    <scope>NUCLEOTIDE SEQUENCE [LARGE SCALE GENOMIC DNA]</scope>
    <source>
        <strain evidence="2 3">EXF-2000</strain>
    </source>
</reference>
<dbReference type="CDD" id="cd06578">
    <property type="entry name" value="HemD"/>
    <property type="match status" value="1"/>
</dbReference>
<dbReference type="GO" id="GO:0005829">
    <property type="term" value="C:cytosol"/>
    <property type="evidence" value="ECO:0007669"/>
    <property type="project" value="TreeGrafter"/>
</dbReference>
<sequence length="332" mass="36549">MDGVTDGLANLKIGQKPVYLLKTKSSPSDSYEEYFENDNGLQYKPIFVPVLEHQFRDDALRNLKRSAERFAFAGGSPENPAKLRKATNNPAKRFGGIIFTSQRAVDAFATVVMKLDPSKLDTMFDKDMPLYVVGPATARGVKSLGLPCPVVGEESGNGEALAKLILEHRKTVSAEVTHLDGRTLPLLFLVGEQRRDIIPKTLQSDDLPETERAPVMEVVVYETGEMATFEEDFTNLLHEAKTAQVTEQWIVVFSPQGCEAMLSALGWLDERSGKYNAGRREVMSGPIKTRVATIGPTTKEFLEQSFGFEPDVCAEKPSPEGVGEAVMAFEKA</sequence>
<dbReference type="Pfam" id="PF02602">
    <property type="entry name" value="HEM4"/>
    <property type="match status" value="1"/>
</dbReference>
<accession>A0A1Z5TUP5</accession>